<feature type="transmembrane region" description="Helical" evidence="10">
    <location>
        <begin position="154"/>
        <end position="171"/>
    </location>
</feature>
<evidence type="ECO:0000256" key="10">
    <source>
        <dbReference type="SAM" id="Phobius"/>
    </source>
</evidence>
<dbReference type="GO" id="GO:0097250">
    <property type="term" value="P:mitochondrial respirasome assembly"/>
    <property type="evidence" value="ECO:0007669"/>
    <property type="project" value="TreeGrafter"/>
</dbReference>
<keyword evidence="6 10" id="KW-1133">Transmembrane helix</keyword>
<gene>
    <name evidence="12" type="ORF">EYZ11_000774</name>
</gene>
<dbReference type="PANTHER" id="PTHR12297:SF3">
    <property type="entry name" value="HIG1 DOMAIN FAMILY MEMBER 1A"/>
    <property type="match status" value="1"/>
</dbReference>
<proteinExistence type="inferred from homology"/>
<comment type="subcellular location">
    <subcellularLocation>
        <location evidence="2">Mitochondrion membrane</location>
    </subcellularLocation>
</comment>
<comment type="caution">
    <text evidence="12">The sequence shown here is derived from an EMBL/GenBank/DDBJ whole genome shotgun (WGS) entry which is preliminary data.</text>
</comment>
<keyword evidence="13" id="KW-1185">Reference proteome</keyword>
<evidence type="ECO:0000256" key="6">
    <source>
        <dbReference type="ARBA" id="ARBA00022989"/>
    </source>
</evidence>
<dbReference type="AlphaFoldDB" id="A0A4S3JW75"/>
<reference evidence="12 13" key="1">
    <citation type="submission" date="2019-03" db="EMBL/GenBank/DDBJ databases">
        <title>The genome sequence of a newly discovered highly antifungal drug resistant Aspergillus species, Aspergillus tanneri NIH 1004.</title>
        <authorList>
            <person name="Mounaud S."/>
            <person name="Singh I."/>
            <person name="Joardar V."/>
            <person name="Pakala S."/>
            <person name="Pakala S."/>
            <person name="Venepally P."/>
            <person name="Hoover J."/>
            <person name="Nierman W."/>
            <person name="Chung J."/>
            <person name="Losada L."/>
        </authorList>
    </citation>
    <scope>NUCLEOTIDE SEQUENCE [LARGE SCALE GENOMIC DNA]</scope>
    <source>
        <strain evidence="12 13">NIH1004</strain>
    </source>
</reference>
<dbReference type="Pfam" id="PF04588">
    <property type="entry name" value="HIG_1_N"/>
    <property type="match status" value="1"/>
</dbReference>
<dbReference type="InterPro" id="IPR007667">
    <property type="entry name" value="Hypoxia_induced_domain"/>
</dbReference>
<dbReference type="GO" id="GO:0031966">
    <property type="term" value="C:mitochondrial membrane"/>
    <property type="evidence" value="ECO:0007669"/>
    <property type="project" value="UniProtKB-SubCell"/>
</dbReference>
<evidence type="ECO:0000259" key="11">
    <source>
        <dbReference type="PROSITE" id="PS51503"/>
    </source>
</evidence>
<accession>A0A4S3JW75</accession>
<dbReference type="Proteomes" id="UP000308092">
    <property type="component" value="Unassembled WGS sequence"/>
</dbReference>
<dbReference type="STRING" id="1220188.A0A4S3JW75"/>
<keyword evidence="5 10" id="KW-0812">Transmembrane</keyword>
<evidence type="ECO:0000256" key="3">
    <source>
        <dbReference type="ARBA" id="ARBA00009366"/>
    </source>
</evidence>
<dbReference type="InterPro" id="IPR050355">
    <property type="entry name" value="RCF1"/>
</dbReference>
<evidence type="ECO:0000313" key="12">
    <source>
        <dbReference type="EMBL" id="THC99724.1"/>
    </source>
</evidence>
<protein>
    <recommendedName>
        <fullName evidence="11">HIG1 domain-containing protein</fullName>
    </recommendedName>
</protein>
<dbReference type="EMBL" id="SOSA01000012">
    <property type="protein sequence ID" value="THC99724.1"/>
    <property type="molecule type" value="Genomic_DNA"/>
</dbReference>
<organism evidence="12 13">
    <name type="scientific">Aspergillus tanneri</name>
    <dbReference type="NCBI Taxonomy" id="1220188"/>
    <lineage>
        <taxon>Eukaryota</taxon>
        <taxon>Fungi</taxon>
        <taxon>Dikarya</taxon>
        <taxon>Ascomycota</taxon>
        <taxon>Pezizomycotina</taxon>
        <taxon>Eurotiomycetes</taxon>
        <taxon>Eurotiomycetidae</taxon>
        <taxon>Eurotiales</taxon>
        <taxon>Aspergillaceae</taxon>
        <taxon>Aspergillus</taxon>
        <taxon>Aspergillus subgen. Circumdati</taxon>
    </lineage>
</organism>
<evidence type="ECO:0000256" key="8">
    <source>
        <dbReference type="ARBA" id="ARBA00023136"/>
    </source>
</evidence>
<feature type="region of interest" description="Disordered" evidence="9">
    <location>
        <begin position="222"/>
        <end position="248"/>
    </location>
</feature>
<dbReference type="PROSITE" id="PS51503">
    <property type="entry name" value="HIG1"/>
    <property type="match status" value="1"/>
</dbReference>
<evidence type="ECO:0000256" key="5">
    <source>
        <dbReference type="ARBA" id="ARBA00022692"/>
    </source>
</evidence>
<evidence type="ECO:0000256" key="4">
    <source>
        <dbReference type="ARBA" id="ARBA00011565"/>
    </source>
</evidence>
<sequence>MVWYGTEWFRNMQSEYSSSRRHVYKAFSPASLQKWRRVLKRARLAAAFNIIPPLSNSLLSKSVFTAPELNWHQRYVWLASCLANLSRHLWMIIRGNFTSQFQEETSLQKFRRRLKEEPLIPLGCAATCYALYRAYRSMKAGDSAEMNKMFRARIYAQFFTLIAVVAGGMYYKTERQQRREFDQMVEERKSQEKRDAWLRELEIRDKEDQGWRERHATIEAAAKEVGKMPAAKSMPEQDAARSVVESSDRKSIGVLDAVKELMSRQK</sequence>
<evidence type="ECO:0000256" key="1">
    <source>
        <dbReference type="ARBA" id="ARBA00002584"/>
    </source>
</evidence>
<evidence type="ECO:0000256" key="2">
    <source>
        <dbReference type="ARBA" id="ARBA00004325"/>
    </source>
</evidence>
<comment type="function">
    <text evidence="1">Cytochrome c oxidase subunit which plays a role in assembly of respiratory supercomplexes.</text>
</comment>
<keyword evidence="8 10" id="KW-0472">Membrane</keyword>
<dbReference type="PANTHER" id="PTHR12297">
    <property type="entry name" value="HYPOXIA-INDUCBILE GENE 1 HIG1 -RELATED"/>
    <property type="match status" value="1"/>
</dbReference>
<evidence type="ECO:0000256" key="7">
    <source>
        <dbReference type="ARBA" id="ARBA00023128"/>
    </source>
</evidence>
<name>A0A4S3JW75_9EURO</name>
<comment type="similarity">
    <text evidence="3">Belongs to the RCF1 family.</text>
</comment>
<dbReference type="Gene3D" id="6.10.140.1320">
    <property type="match status" value="1"/>
</dbReference>
<feature type="domain" description="HIG1" evidence="11">
    <location>
        <begin position="91"/>
        <end position="182"/>
    </location>
</feature>
<evidence type="ECO:0000313" key="13">
    <source>
        <dbReference type="Proteomes" id="UP000308092"/>
    </source>
</evidence>
<evidence type="ECO:0000256" key="9">
    <source>
        <dbReference type="SAM" id="MobiDB-lite"/>
    </source>
</evidence>
<dbReference type="VEuPathDB" id="FungiDB:EYZ11_000774"/>
<keyword evidence="7" id="KW-0496">Mitochondrion</keyword>
<comment type="subunit">
    <text evidence="4">Associates with the respiratory chain complex III/complex IV supercomplex.</text>
</comment>